<dbReference type="EMBL" id="CZAI01000009">
    <property type="protein sequence ID" value="CUP94667.1"/>
    <property type="molecule type" value="Genomic_DNA"/>
</dbReference>
<dbReference type="GO" id="GO:0016020">
    <property type="term" value="C:membrane"/>
    <property type="evidence" value="ECO:0007669"/>
    <property type="project" value="TreeGrafter"/>
</dbReference>
<dbReference type="Pfam" id="PF01757">
    <property type="entry name" value="Acyl_transf_3"/>
    <property type="match status" value="1"/>
</dbReference>
<feature type="transmembrane region" description="Helical" evidence="1">
    <location>
        <begin position="168"/>
        <end position="186"/>
    </location>
</feature>
<accession>A0A174SFF1</accession>
<dbReference type="EC" id="2.3.1.-" evidence="3"/>
<dbReference type="AlphaFoldDB" id="A0A174SFF1"/>
<feature type="transmembrane region" description="Helical" evidence="1">
    <location>
        <begin position="286"/>
        <end position="309"/>
    </location>
</feature>
<dbReference type="InterPro" id="IPR050879">
    <property type="entry name" value="Acyltransferase_3"/>
</dbReference>
<dbReference type="GO" id="GO:0016747">
    <property type="term" value="F:acyltransferase activity, transferring groups other than amino-acyl groups"/>
    <property type="evidence" value="ECO:0007669"/>
    <property type="project" value="InterPro"/>
</dbReference>
<feature type="transmembrane region" description="Helical" evidence="1">
    <location>
        <begin position="321"/>
        <end position="343"/>
    </location>
</feature>
<feature type="transmembrane region" description="Helical" evidence="1">
    <location>
        <begin position="47"/>
        <end position="67"/>
    </location>
</feature>
<name>A0A174SFF1_9BACE</name>
<feature type="domain" description="Acyltransferase 3" evidence="2">
    <location>
        <begin position="16"/>
        <end position="338"/>
    </location>
</feature>
<feature type="transmembrane region" description="Helical" evidence="1">
    <location>
        <begin position="193"/>
        <end position="216"/>
    </location>
</feature>
<feature type="transmembrane region" description="Helical" evidence="1">
    <location>
        <begin position="228"/>
        <end position="246"/>
    </location>
</feature>
<protein>
    <submittedName>
        <fullName evidence="3">Acyltransferase</fullName>
        <ecNumber evidence="3">2.3.1.-</ecNumber>
    </submittedName>
</protein>
<evidence type="ECO:0000256" key="1">
    <source>
        <dbReference type="SAM" id="Phobius"/>
    </source>
</evidence>
<organism evidence="3 4">
    <name type="scientific">Bacteroides caccae</name>
    <dbReference type="NCBI Taxonomy" id="47678"/>
    <lineage>
        <taxon>Bacteria</taxon>
        <taxon>Pseudomonadati</taxon>
        <taxon>Bacteroidota</taxon>
        <taxon>Bacteroidia</taxon>
        <taxon>Bacteroidales</taxon>
        <taxon>Bacteroidaceae</taxon>
        <taxon>Bacteroides</taxon>
    </lineage>
</organism>
<keyword evidence="3" id="KW-0808">Transferase</keyword>
<dbReference type="STRING" id="47678.ERS852494_03491"/>
<reference evidence="3 4" key="1">
    <citation type="submission" date="2015-09" db="EMBL/GenBank/DDBJ databases">
        <authorList>
            <consortium name="Pathogen Informatics"/>
        </authorList>
    </citation>
    <scope>NUCLEOTIDE SEQUENCE [LARGE SCALE GENOMIC DNA]</scope>
    <source>
        <strain evidence="3 4">2789STDY5834880</strain>
    </source>
</reference>
<sequence length="374" mass="43390">MQSNTKKLISIVINTLTSLRIFFALMVFGAHCYVIDSSFDAHFFKEGFVGVSFFFVLSGFIIAYNYQEKLLEKTATKRTFWVARLARIYPLHLLTLLIAVCIGGYVQYSGTADWIKHFAASTFLLQPFFPSADYFFSFNSPSWSLGCEQLFYFCFPLIVPFLHTKRSLFITLLICLPIMLAGMYLTNEEQIKAYWYVNPFTRLPDFFVGVLLYQFYRSLCNKKLSYSTGTLLEAGAVALFLLFFLCAADIPKVYRYSCYYWLPVSLIILIFALQQGGISRLLSNRFLIIGGEISYSFYLIHLFIIDAYMRMSAHYHWQIQWTISVPVILCITIILSLLSFYYFEKPANKWVKRIFTKKTIINQPHGIINKNTTN</sequence>
<gene>
    <name evidence="3" type="primary">oatA</name>
    <name evidence="3" type="ORF">ERS852494_03491</name>
</gene>
<feature type="transmembrane region" description="Helical" evidence="1">
    <location>
        <begin position="258"/>
        <end position="274"/>
    </location>
</feature>
<feature type="transmembrane region" description="Helical" evidence="1">
    <location>
        <begin position="88"/>
        <end position="108"/>
    </location>
</feature>
<proteinExistence type="predicted"/>
<evidence type="ECO:0000313" key="4">
    <source>
        <dbReference type="Proteomes" id="UP000095657"/>
    </source>
</evidence>
<keyword evidence="1" id="KW-1133">Transmembrane helix</keyword>
<evidence type="ECO:0000259" key="2">
    <source>
        <dbReference type="Pfam" id="PF01757"/>
    </source>
</evidence>
<dbReference type="InterPro" id="IPR002656">
    <property type="entry name" value="Acyl_transf_3_dom"/>
</dbReference>
<evidence type="ECO:0000313" key="3">
    <source>
        <dbReference type="EMBL" id="CUP94667.1"/>
    </source>
</evidence>
<keyword evidence="1" id="KW-0472">Membrane</keyword>
<dbReference type="PANTHER" id="PTHR23028">
    <property type="entry name" value="ACETYLTRANSFERASE"/>
    <property type="match status" value="1"/>
</dbReference>
<dbReference type="GO" id="GO:0009103">
    <property type="term" value="P:lipopolysaccharide biosynthetic process"/>
    <property type="evidence" value="ECO:0007669"/>
    <property type="project" value="TreeGrafter"/>
</dbReference>
<feature type="transmembrane region" description="Helical" evidence="1">
    <location>
        <begin position="12"/>
        <end position="35"/>
    </location>
</feature>
<dbReference type="Proteomes" id="UP000095657">
    <property type="component" value="Unassembled WGS sequence"/>
</dbReference>
<dbReference type="PANTHER" id="PTHR23028:SF53">
    <property type="entry name" value="ACYL_TRANSF_3 DOMAIN-CONTAINING PROTEIN"/>
    <property type="match status" value="1"/>
</dbReference>
<keyword evidence="1" id="KW-0812">Transmembrane</keyword>
<keyword evidence="3" id="KW-0012">Acyltransferase</keyword>